<dbReference type="OrthoDB" id="1700487at2"/>
<dbReference type="InterPro" id="IPR039440">
    <property type="entry name" value="DUF3850"/>
</dbReference>
<dbReference type="RefSeq" id="WP_062408492.1">
    <property type="nucleotide sequence ID" value="NZ_CP013652.1"/>
</dbReference>
<dbReference type="Proteomes" id="UP000061660">
    <property type="component" value="Chromosome"/>
</dbReference>
<dbReference type="SUPFAM" id="SSF88697">
    <property type="entry name" value="PUA domain-like"/>
    <property type="match status" value="1"/>
</dbReference>
<evidence type="ECO:0000313" key="3">
    <source>
        <dbReference type="Proteomes" id="UP000061660"/>
    </source>
</evidence>
<reference evidence="2 3" key="2">
    <citation type="journal article" date="2016" name="Genome Announc.">
        <title>Complete Genome Sequences of Two Interactive Moderate Thermophiles, Paenibacillus napthalenovorans 32O-Y and Paenibacillus sp. 32O-W.</title>
        <authorList>
            <person name="Butler R.R.III."/>
            <person name="Wang J."/>
            <person name="Stark B.C."/>
            <person name="Pombert J.F."/>
        </authorList>
    </citation>
    <scope>NUCLEOTIDE SEQUENCE [LARGE SCALE GENOMIC DNA]</scope>
    <source>
        <strain evidence="2 3">32O-Y</strain>
    </source>
</reference>
<dbReference type="Pfam" id="PF12961">
    <property type="entry name" value="DUF3850"/>
    <property type="match status" value="1"/>
</dbReference>
<dbReference type="STRING" id="162209.IJ22_18010"/>
<dbReference type="InterPro" id="IPR015947">
    <property type="entry name" value="PUA-like_sf"/>
</dbReference>
<organism evidence="2 3">
    <name type="scientific">Paenibacillus naphthalenovorans</name>
    <dbReference type="NCBI Taxonomy" id="162209"/>
    <lineage>
        <taxon>Bacteria</taxon>
        <taxon>Bacillati</taxon>
        <taxon>Bacillota</taxon>
        <taxon>Bacilli</taxon>
        <taxon>Bacillales</taxon>
        <taxon>Paenibacillaceae</taxon>
        <taxon>Paenibacillus</taxon>
    </lineage>
</organism>
<accession>A0A0U2MWD2</accession>
<gene>
    <name evidence="2" type="ORF">IJ22_18010</name>
</gene>
<evidence type="ECO:0000259" key="1">
    <source>
        <dbReference type="Pfam" id="PF12961"/>
    </source>
</evidence>
<dbReference type="Gene3D" id="2.30.130.30">
    <property type="entry name" value="Hypothetical protein"/>
    <property type="match status" value="1"/>
</dbReference>
<sequence length="83" mass="10021">MIHELKTWSEYFHKLKTEEKTFEVRKNDRNFKVGDLLLLREYNPNTGYTNEVCWRKITYILDDPNFVKDGFVILGIKNAEVFF</sequence>
<protein>
    <submittedName>
        <fullName evidence="2">PUA-like domain-containing protein</fullName>
    </submittedName>
</protein>
<dbReference type="AlphaFoldDB" id="A0A0U2MWD2"/>
<dbReference type="KEGG" id="pnp:IJ22_18010"/>
<reference evidence="3" key="1">
    <citation type="submission" date="2015-12" db="EMBL/GenBank/DDBJ databases">
        <title>Complete genome sequences of two moderately thermophilic Paenibacillus species.</title>
        <authorList>
            <person name="Butler R.III."/>
            <person name="Wang J."/>
            <person name="Stark B.C."/>
            <person name="Pombert J.-F."/>
        </authorList>
    </citation>
    <scope>NUCLEOTIDE SEQUENCE [LARGE SCALE GENOMIC DNA]</scope>
    <source>
        <strain evidence="3">32O-Y</strain>
    </source>
</reference>
<proteinExistence type="predicted"/>
<dbReference type="EMBL" id="CP013652">
    <property type="protein sequence ID" value="ALS22175.1"/>
    <property type="molecule type" value="Genomic_DNA"/>
</dbReference>
<feature type="domain" description="DUF3850" evidence="1">
    <location>
        <begin position="2"/>
        <end position="76"/>
    </location>
</feature>
<keyword evidence="3" id="KW-1185">Reference proteome</keyword>
<evidence type="ECO:0000313" key="2">
    <source>
        <dbReference type="EMBL" id="ALS22175.1"/>
    </source>
</evidence>
<dbReference type="PATRIC" id="fig|162209.4.peg.1909"/>
<name>A0A0U2MWD2_9BACL</name>